<dbReference type="GO" id="GO:0005634">
    <property type="term" value="C:nucleus"/>
    <property type="evidence" value="ECO:0007669"/>
    <property type="project" value="UniProtKB-SubCell"/>
</dbReference>
<dbReference type="KEGG" id="pda:103705210"/>
<dbReference type="SUPFAM" id="SSF54171">
    <property type="entry name" value="DNA-binding domain"/>
    <property type="match status" value="1"/>
</dbReference>
<evidence type="ECO:0000259" key="9">
    <source>
        <dbReference type="PROSITE" id="PS51032"/>
    </source>
</evidence>
<feature type="compositionally biased region" description="Basic and acidic residues" evidence="8">
    <location>
        <begin position="129"/>
        <end position="138"/>
    </location>
</feature>
<dbReference type="PANTHER" id="PTHR31985">
    <property type="entry name" value="ETHYLENE-RESPONSIVE TRANSCRIPTION FACTOR ERF042-RELATED"/>
    <property type="match status" value="1"/>
</dbReference>
<evidence type="ECO:0000313" key="10">
    <source>
        <dbReference type="Proteomes" id="UP000228380"/>
    </source>
</evidence>
<reference evidence="11" key="2">
    <citation type="submission" date="2025-08" db="UniProtKB">
        <authorList>
            <consortium name="RefSeq"/>
        </authorList>
    </citation>
    <scope>IDENTIFICATION</scope>
    <source>
        <tissue evidence="11">Young leaves</tissue>
    </source>
</reference>
<dbReference type="InterPro" id="IPR051032">
    <property type="entry name" value="AP2/ERF_TF_ERF_subfamily"/>
</dbReference>
<feature type="region of interest" description="Disordered" evidence="8">
    <location>
        <begin position="115"/>
        <end position="138"/>
    </location>
</feature>
<dbReference type="AlphaFoldDB" id="A0A8B7BX05"/>
<feature type="domain" description="AP2/ERF" evidence="9">
    <location>
        <begin position="34"/>
        <end position="91"/>
    </location>
</feature>
<dbReference type="Gene3D" id="3.30.730.10">
    <property type="entry name" value="AP2/ERF domain"/>
    <property type="match status" value="1"/>
</dbReference>
<keyword evidence="4" id="KW-0010">Activator</keyword>
<organism evidence="10 11">
    <name type="scientific">Phoenix dactylifera</name>
    <name type="common">Date palm</name>
    <dbReference type="NCBI Taxonomy" id="42345"/>
    <lineage>
        <taxon>Eukaryota</taxon>
        <taxon>Viridiplantae</taxon>
        <taxon>Streptophyta</taxon>
        <taxon>Embryophyta</taxon>
        <taxon>Tracheophyta</taxon>
        <taxon>Spermatophyta</taxon>
        <taxon>Magnoliopsida</taxon>
        <taxon>Liliopsida</taxon>
        <taxon>Arecaceae</taxon>
        <taxon>Coryphoideae</taxon>
        <taxon>Phoeniceae</taxon>
        <taxon>Phoenix</taxon>
    </lineage>
</organism>
<dbReference type="PRINTS" id="PR00367">
    <property type="entry name" value="ETHRSPELEMNT"/>
</dbReference>
<dbReference type="Pfam" id="PF00847">
    <property type="entry name" value="AP2"/>
    <property type="match status" value="1"/>
</dbReference>
<evidence type="ECO:0000256" key="5">
    <source>
        <dbReference type="ARBA" id="ARBA00023163"/>
    </source>
</evidence>
<evidence type="ECO:0000256" key="4">
    <source>
        <dbReference type="ARBA" id="ARBA00023159"/>
    </source>
</evidence>
<proteinExistence type="inferred from homology"/>
<dbReference type="FunFam" id="3.30.730.10:FF:000001">
    <property type="entry name" value="Ethylene-responsive transcription factor 2"/>
    <property type="match status" value="1"/>
</dbReference>
<dbReference type="PANTHER" id="PTHR31985:SF294">
    <property type="entry name" value="DEHYDRATION-RESPONSIVE ELEMENT-BINDING PROTEIN 3-LIKE"/>
    <property type="match status" value="1"/>
</dbReference>
<protein>
    <submittedName>
        <fullName evidence="11">Dehydration-responsive element-binding protein 3-like</fullName>
    </submittedName>
</protein>
<dbReference type="OrthoDB" id="1932364at2759"/>
<keyword evidence="2" id="KW-0805">Transcription regulation</keyword>
<dbReference type="Proteomes" id="UP000228380">
    <property type="component" value="Chromosome 6"/>
</dbReference>
<keyword evidence="5" id="KW-0804">Transcription</keyword>
<dbReference type="RefSeq" id="XP_008787070.2">
    <property type="nucleotide sequence ID" value="XM_008788848.3"/>
</dbReference>
<dbReference type="PROSITE" id="PS51032">
    <property type="entry name" value="AP2_ERF"/>
    <property type="match status" value="1"/>
</dbReference>
<accession>A0A8B7BX05</accession>
<comment type="similarity">
    <text evidence="7">Belongs to the AP2/ERF transcription factor family. ERF subfamily.</text>
</comment>
<evidence type="ECO:0000256" key="7">
    <source>
        <dbReference type="ARBA" id="ARBA00024343"/>
    </source>
</evidence>
<reference evidence="10" key="1">
    <citation type="journal article" date="2019" name="Nat. Commun.">
        <title>Genome-wide association mapping of date palm fruit traits.</title>
        <authorList>
            <person name="Hazzouri K.M."/>
            <person name="Gros-Balthazard M."/>
            <person name="Flowers J.M."/>
            <person name="Copetti D."/>
            <person name="Lemansour A."/>
            <person name="Lebrun M."/>
            <person name="Masmoudi K."/>
            <person name="Ferrand S."/>
            <person name="Dhar M.I."/>
            <person name="Fresquez Z.A."/>
            <person name="Rosas U."/>
            <person name="Zhang J."/>
            <person name="Talag J."/>
            <person name="Lee S."/>
            <person name="Kudrna D."/>
            <person name="Powell R.F."/>
            <person name="Leitch I.J."/>
            <person name="Krueger R.R."/>
            <person name="Wing R.A."/>
            <person name="Amiri K.M.A."/>
            <person name="Purugganan M.D."/>
        </authorList>
    </citation>
    <scope>NUCLEOTIDE SEQUENCE [LARGE SCALE GENOMIC DNA]</scope>
    <source>
        <strain evidence="10">cv. Khalas</strain>
    </source>
</reference>
<evidence type="ECO:0000256" key="1">
    <source>
        <dbReference type="ARBA" id="ARBA00004123"/>
    </source>
</evidence>
<keyword evidence="6" id="KW-0539">Nucleus</keyword>
<dbReference type="CDD" id="cd00018">
    <property type="entry name" value="AP2"/>
    <property type="match status" value="1"/>
</dbReference>
<dbReference type="SMART" id="SM00380">
    <property type="entry name" value="AP2"/>
    <property type="match status" value="1"/>
</dbReference>
<dbReference type="InterPro" id="IPR036955">
    <property type="entry name" value="AP2/ERF_dom_sf"/>
</dbReference>
<evidence type="ECO:0000256" key="3">
    <source>
        <dbReference type="ARBA" id="ARBA00023125"/>
    </source>
</evidence>
<evidence type="ECO:0000256" key="2">
    <source>
        <dbReference type="ARBA" id="ARBA00023015"/>
    </source>
</evidence>
<dbReference type="InterPro" id="IPR001471">
    <property type="entry name" value="AP2/ERF_dom"/>
</dbReference>
<dbReference type="GO" id="GO:0003700">
    <property type="term" value="F:DNA-binding transcription factor activity"/>
    <property type="evidence" value="ECO:0007669"/>
    <property type="project" value="InterPro"/>
</dbReference>
<comment type="subcellular location">
    <subcellularLocation>
        <location evidence="1">Nucleus</location>
    </subcellularLocation>
</comment>
<sequence length="138" mass="15048">MLLVVQFLAIAVSEEERFDGRWGKQARDGSKHPMYRGVRKRAWGKWGSEIRKPRKKSCIWLGTFPTPEMAARAHDVAALSVKGTSAVLNFSELAASLPRPATLSPRDVQAAAAAARAAAMDLPSATHPTRPDESSDDH</sequence>
<dbReference type="GO" id="GO:0003677">
    <property type="term" value="F:DNA binding"/>
    <property type="evidence" value="ECO:0007669"/>
    <property type="project" value="UniProtKB-KW"/>
</dbReference>
<keyword evidence="10" id="KW-1185">Reference proteome</keyword>
<evidence type="ECO:0000256" key="8">
    <source>
        <dbReference type="SAM" id="MobiDB-lite"/>
    </source>
</evidence>
<evidence type="ECO:0000256" key="6">
    <source>
        <dbReference type="ARBA" id="ARBA00023242"/>
    </source>
</evidence>
<evidence type="ECO:0000313" key="11">
    <source>
        <dbReference type="RefSeq" id="XP_008787070.2"/>
    </source>
</evidence>
<name>A0A8B7BX05_PHODC</name>
<gene>
    <name evidence="11" type="primary">LOC103705210</name>
</gene>
<dbReference type="GeneID" id="103705210"/>
<dbReference type="InterPro" id="IPR016177">
    <property type="entry name" value="DNA-bd_dom_sf"/>
</dbReference>
<keyword evidence="3" id="KW-0238">DNA-binding</keyword>